<evidence type="ECO:0000313" key="2">
    <source>
        <dbReference type="EMBL" id="GAA0149315.1"/>
    </source>
</evidence>
<dbReference type="AlphaFoldDB" id="A0AAV3PG83"/>
<reference evidence="2 3" key="1">
    <citation type="submission" date="2024-01" db="EMBL/GenBank/DDBJ databases">
        <title>The complete chloroplast genome sequence of Lithospermum erythrorhizon: insights into the phylogenetic relationship among Boraginaceae species and the maternal lineages of purple gromwells.</title>
        <authorList>
            <person name="Okada T."/>
            <person name="Watanabe K."/>
        </authorList>
    </citation>
    <scope>NUCLEOTIDE SEQUENCE [LARGE SCALE GENOMIC DNA]</scope>
</reference>
<dbReference type="EMBL" id="BAABME010032381">
    <property type="protein sequence ID" value="GAA0149315.1"/>
    <property type="molecule type" value="Genomic_DNA"/>
</dbReference>
<comment type="caution">
    <text evidence="2">The sequence shown here is derived from an EMBL/GenBank/DDBJ whole genome shotgun (WGS) entry which is preliminary data.</text>
</comment>
<feature type="compositionally biased region" description="Basic and acidic residues" evidence="1">
    <location>
        <begin position="90"/>
        <end position="117"/>
    </location>
</feature>
<evidence type="ECO:0000313" key="3">
    <source>
        <dbReference type="Proteomes" id="UP001454036"/>
    </source>
</evidence>
<feature type="region of interest" description="Disordered" evidence="1">
    <location>
        <begin position="67"/>
        <end position="117"/>
    </location>
</feature>
<proteinExistence type="predicted"/>
<sequence>MLVDTGSSADILYLQAYDRLGLPRKHLKLVSTPITGFTVHSLYPTRIVKLDLTKKAQVCYQLSIPRGMSLREPPRQKRYREGRHPVMKLNKKETSKENDLRERESEKRGKPHEELELIPFREADSTKTFKLGTRLSPQHREGVVALV</sequence>
<gene>
    <name evidence="2" type="ORF">LIER_43043</name>
</gene>
<dbReference type="Proteomes" id="UP001454036">
    <property type="component" value="Unassembled WGS sequence"/>
</dbReference>
<keyword evidence="3" id="KW-1185">Reference proteome</keyword>
<name>A0AAV3PG83_LITER</name>
<accession>A0AAV3PG83</accession>
<evidence type="ECO:0000256" key="1">
    <source>
        <dbReference type="SAM" id="MobiDB-lite"/>
    </source>
</evidence>
<organism evidence="2 3">
    <name type="scientific">Lithospermum erythrorhizon</name>
    <name type="common">Purple gromwell</name>
    <name type="synonym">Lithospermum officinale var. erythrorhizon</name>
    <dbReference type="NCBI Taxonomy" id="34254"/>
    <lineage>
        <taxon>Eukaryota</taxon>
        <taxon>Viridiplantae</taxon>
        <taxon>Streptophyta</taxon>
        <taxon>Embryophyta</taxon>
        <taxon>Tracheophyta</taxon>
        <taxon>Spermatophyta</taxon>
        <taxon>Magnoliopsida</taxon>
        <taxon>eudicotyledons</taxon>
        <taxon>Gunneridae</taxon>
        <taxon>Pentapetalae</taxon>
        <taxon>asterids</taxon>
        <taxon>lamiids</taxon>
        <taxon>Boraginales</taxon>
        <taxon>Boraginaceae</taxon>
        <taxon>Boraginoideae</taxon>
        <taxon>Lithospermeae</taxon>
        <taxon>Lithospermum</taxon>
    </lineage>
</organism>
<protein>
    <submittedName>
        <fullName evidence="2">Uncharacterized protein</fullName>
    </submittedName>
</protein>